<accession>A0ACC0NRA7</accession>
<reference evidence="1" key="1">
    <citation type="submission" date="2022-02" db="EMBL/GenBank/DDBJ databases">
        <title>Plant Genome Project.</title>
        <authorList>
            <person name="Zhang R.-G."/>
        </authorList>
    </citation>
    <scope>NUCLEOTIDE SEQUENCE</scope>
    <source>
        <strain evidence="1">AT1</strain>
    </source>
</reference>
<keyword evidence="2" id="KW-1185">Reference proteome</keyword>
<evidence type="ECO:0000313" key="2">
    <source>
        <dbReference type="Proteomes" id="UP001062846"/>
    </source>
</evidence>
<organism evidence="1 2">
    <name type="scientific">Rhododendron molle</name>
    <name type="common">Chinese azalea</name>
    <name type="synonym">Azalea mollis</name>
    <dbReference type="NCBI Taxonomy" id="49168"/>
    <lineage>
        <taxon>Eukaryota</taxon>
        <taxon>Viridiplantae</taxon>
        <taxon>Streptophyta</taxon>
        <taxon>Embryophyta</taxon>
        <taxon>Tracheophyta</taxon>
        <taxon>Spermatophyta</taxon>
        <taxon>Magnoliopsida</taxon>
        <taxon>eudicotyledons</taxon>
        <taxon>Gunneridae</taxon>
        <taxon>Pentapetalae</taxon>
        <taxon>asterids</taxon>
        <taxon>Ericales</taxon>
        <taxon>Ericaceae</taxon>
        <taxon>Ericoideae</taxon>
        <taxon>Rhodoreae</taxon>
        <taxon>Rhododendron</taxon>
    </lineage>
</organism>
<protein>
    <submittedName>
        <fullName evidence="1">Uncharacterized protein</fullName>
    </submittedName>
</protein>
<comment type="caution">
    <text evidence="1">The sequence shown here is derived from an EMBL/GenBank/DDBJ whole genome shotgun (WGS) entry which is preliminary data.</text>
</comment>
<evidence type="ECO:0000313" key="1">
    <source>
        <dbReference type="EMBL" id="KAI8555526.1"/>
    </source>
</evidence>
<gene>
    <name evidence="1" type="ORF">RHMOL_Rhmol05G0179700</name>
</gene>
<proteinExistence type="predicted"/>
<dbReference type="Proteomes" id="UP001062846">
    <property type="component" value="Chromosome 5"/>
</dbReference>
<sequence length="175" mass="19778">MMCMFFMEVQDPDNSCGTDYMIEIDQRACFCCFSISCHNTPGRPSQIRSLGQRSSEEDPRVYPKVMKKCSRLPHSGNRAVLTRSSQPLVGLMMNMRSNANEKLVASLCTHFAGAKHPHRLASAFSFSLLLCICVYGLHLALSCVLFFLRHTFLTWCSVLLVLELVDSMLPRFNTD</sequence>
<name>A0ACC0NRA7_RHOML</name>
<dbReference type="EMBL" id="CM046392">
    <property type="protein sequence ID" value="KAI8555526.1"/>
    <property type="molecule type" value="Genomic_DNA"/>
</dbReference>